<keyword evidence="4 6" id="KW-0694">RNA-binding</keyword>
<keyword evidence="3 6" id="KW-0698">rRNA processing</keyword>
<dbReference type="STRING" id="741276.A0A2S5BA25"/>
<dbReference type="EMBL" id="PJQD01000035">
    <property type="protein sequence ID" value="POY73618.1"/>
    <property type="molecule type" value="Genomic_DNA"/>
</dbReference>
<sequence length="305" mass="32289">MADTDPSQTLSELSNSLSRLETSLEPLLATPLDQLVQDAALDPLAQARLQVLASYVVHDLVWVYLKTAGVDPAAHPVMQEIERLKGYFGKLKAAQSGIAPASDAKPSRPRMQLDKAAANRFISAAINSNRARVDPNYTEADPMAIDDDDEAAAAEAGPSGTHIRFSEAEQEDVERLLEDKDLSDDNDDDEADDSDGVVEEMLRGAQPESAKESKVAPAAKSDPKKGKRKAMDPFAGYDQPKPATAAESKSTAASAAPAAPTKAAKRSPAKSATVTSEAAASEAPALSKKQRKKLKMKKDPAGGAK</sequence>
<proteinExistence type="inferred from homology"/>
<dbReference type="GO" id="GO:0000460">
    <property type="term" value="P:maturation of 5.8S rRNA"/>
    <property type="evidence" value="ECO:0007669"/>
    <property type="project" value="TreeGrafter"/>
</dbReference>
<keyword evidence="5 6" id="KW-0539">Nucleus</keyword>
<dbReference type="AlphaFoldDB" id="A0A2S5BA25"/>
<evidence type="ECO:0000256" key="2">
    <source>
        <dbReference type="ARBA" id="ARBA00009154"/>
    </source>
</evidence>
<comment type="similarity">
    <text evidence="2 6">Belongs to the C1D family.</text>
</comment>
<dbReference type="Proteomes" id="UP000237144">
    <property type="component" value="Unassembled WGS sequence"/>
</dbReference>
<feature type="compositionally biased region" description="Acidic residues" evidence="7">
    <location>
        <begin position="181"/>
        <end position="198"/>
    </location>
</feature>
<feature type="region of interest" description="Disordered" evidence="7">
    <location>
        <begin position="153"/>
        <end position="305"/>
    </location>
</feature>
<feature type="compositionally biased region" description="Low complexity" evidence="7">
    <location>
        <begin position="269"/>
        <end position="287"/>
    </location>
</feature>
<evidence type="ECO:0000256" key="5">
    <source>
        <dbReference type="ARBA" id="ARBA00023242"/>
    </source>
</evidence>
<evidence type="ECO:0000313" key="9">
    <source>
        <dbReference type="Proteomes" id="UP000237144"/>
    </source>
</evidence>
<dbReference type="GO" id="GO:0000178">
    <property type="term" value="C:exosome (RNase complex)"/>
    <property type="evidence" value="ECO:0007669"/>
    <property type="project" value="TreeGrafter"/>
</dbReference>
<evidence type="ECO:0000256" key="1">
    <source>
        <dbReference type="ARBA" id="ARBA00004123"/>
    </source>
</evidence>
<dbReference type="PANTHER" id="PTHR15341:SF3">
    <property type="entry name" value="NUCLEAR NUCLEIC ACID-BINDING PROTEIN C1D"/>
    <property type="match status" value="1"/>
</dbReference>
<accession>A0A2S5BA25</accession>
<evidence type="ECO:0000313" key="8">
    <source>
        <dbReference type="EMBL" id="POY73618.1"/>
    </source>
</evidence>
<evidence type="ECO:0000256" key="7">
    <source>
        <dbReference type="SAM" id="MobiDB-lite"/>
    </source>
</evidence>
<dbReference type="GO" id="GO:0010468">
    <property type="term" value="P:regulation of gene expression"/>
    <property type="evidence" value="ECO:0007669"/>
    <property type="project" value="TreeGrafter"/>
</dbReference>
<dbReference type="OrthoDB" id="1421013at2759"/>
<comment type="subcellular location">
    <subcellularLocation>
        <location evidence="1 6">Nucleus</location>
    </subcellularLocation>
</comment>
<protein>
    <recommendedName>
        <fullName evidence="6">Exosome complex protein</fullName>
    </recommendedName>
</protein>
<dbReference type="GO" id="GO:0005730">
    <property type="term" value="C:nucleolus"/>
    <property type="evidence" value="ECO:0007669"/>
    <property type="project" value="TreeGrafter"/>
</dbReference>
<comment type="function">
    <text evidence="6">Required for exosome-dependent processing of pre-rRNA and small nucleolar RNA (snRNA) precursors. Involved in processing of 35S pre-rRNA at the A0, A1 and A2 sites.</text>
</comment>
<keyword evidence="9" id="KW-1185">Reference proteome</keyword>
<feature type="compositionally biased region" description="Low complexity" evidence="7">
    <location>
        <begin position="241"/>
        <end position="262"/>
    </location>
</feature>
<evidence type="ECO:0000256" key="3">
    <source>
        <dbReference type="ARBA" id="ARBA00022552"/>
    </source>
</evidence>
<dbReference type="GO" id="GO:0003677">
    <property type="term" value="F:DNA binding"/>
    <property type="evidence" value="ECO:0007669"/>
    <property type="project" value="TreeGrafter"/>
</dbReference>
<organism evidence="8 9">
    <name type="scientific">Rhodotorula taiwanensis</name>
    <dbReference type="NCBI Taxonomy" id="741276"/>
    <lineage>
        <taxon>Eukaryota</taxon>
        <taxon>Fungi</taxon>
        <taxon>Dikarya</taxon>
        <taxon>Basidiomycota</taxon>
        <taxon>Pucciniomycotina</taxon>
        <taxon>Microbotryomycetes</taxon>
        <taxon>Sporidiobolales</taxon>
        <taxon>Sporidiobolaceae</taxon>
        <taxon>Rhodotorula</taxon>
    </lineage>
</organism>
<dbReference type="InterPro" id="IPR011082">
    <property type="entry name" value="Exosome-assoc_fac/DNA_repair"/>
</dbReference>
<dbReference type="GO" id="GO:0003723">
    <property type="term" value="F:RNA binding"/>
    <property type="evidence" value="ECO:0007669"/>
    <property type="project" value="UniProtKB-UniRule"/>
</dbReference>
<dbReference type="InterPro" id="IPR007146">
    <property type="entry name" value="Sas10/Utp3/C1D"/>
</dbReference>
<evidence type="ECO:0000256" key="4">
    <source>
        <dbReference type="ARBA" id="ARBA00022884"/>
    </source>
</evidence>
<dbReference type="PANTHER" id="PTHR15341">
    <property type="entry name" value="SUN-COR STEROID HORMONE RECEPTOR CO-REPRESSOR"/>
    <property type="match status" value="1"/>
</dbReference>
<comment type="caution">
    <text evidence="8">The sequence shown here is derived from an EMBL/GenBank/DDBJ whole genome shotgun (WGS) entry which is preliminary data.</text>
</comment>
<name>A0A2S5BA25_9BASI</name>
<evidence type="ECO:0000256" key="6">
    <source>
        <dbReference type="RuleBase" id="RU368003"/>
    </source>
</evidence>
<gene>
    <name evidence="8" type="ORF">BMF94_3152</name>
</gene>
<reference evidence="8 9" key="1">
    <citation type="journal article" date="2018" name="Front. Microbiol.">
        <title>Prospects for Fungal Bioremediation of Acidic Radioactive Waste Sites: Characterization and Genome Sequence of Rhodotorula taiwanensis MD1149.</title>
        <authorList>
            <person name="Tkavc R."/>
            <person name="Matrosova V.Y."/>
            <person name="Grichenko O.E."/>
            <person name="Gostincar C."/>
            <person name="Volpe R.P."/>
            <person name="Klimenkova P."/>
            <person name="Gaidamakova E.K."/>
            <person name="Zhou C.E."/>
            <person name="Stewart B.J."/>
            <person name="Lyman M.G."/>
            <person name="Malfatti S.A."/>
            <person name="Rubinfeld B."/>
            <person name="Courtot M."/>
            <person name="Singh J."/>
            <person name="Dalgard C.L."/>
            <person name="Hamilton T."/>
            <person name="Frey K.G."/>
            <person name="Gunde-Cimerman N."/>
            <person name="Dugan L."/>
            <person name="Daly M.J."/>
        </authorList>
    </citation>
    <scope>NUCLEOTIDE SEQUENCE [LARGE SCALE GENOMIC DNA]</scope>
    <source>
        <strain evidence="8 9">MD1149</strain>
    </source>
</reference>
<dbReference type="Pfam" id="PF04000">
    <property type="entry name" value="Sas10_Utp3"/>
    <property type="match status" value="1"/>
</dbReference>